<evidence type="ECO:0000256" key="7">
    <source>
        <dbReference type="RuleBase" id="RU000417"/>
    </source>
</evidence>
<keyword evidence="1 5" id="KW-0489">Methyltransferase</keyword>
<dbReference type="InterPro" id="IPR018117">
    <property type="entry name" value="C5_DNA_meth_AS"/>
</dbReference>
<dbReference type="InterPro" id="IPR031303">
    <property type="entry name" value="C5_meth_CS"/>
</dbReference>
<keyword evidence="3 5" id="KW-0949">S-adenosyl-L-methionine</keyword>
<keyword evidence="2 5" id="KW-0808">Transferase</keyword>
<evidence type="ECO:0000256" key="4">
    <source>
        <dbReference type="ARBA" id="ARBA00022747"/>
    </source>
</evidence>
<dbReference type="PROSITE" id="PS00095">
    <property type="entry name" value="C5_MTASE_2"/>
    <property type="match status" value="1"/>
</dbReference>
<dbReference type="PROSITE" id="PS51679">
    <property type="entry name" value="SAM_MT_C5"/>
    <property type="match status" value="1"/>
</dbReference>
<dbReference type="InterPro" id="IPR050390">
    <property type="entry name" value="C5-Methyltransferase"/>
</dbReference>
<proteinExistence type="inferred from homology"/>
<evidence type="ECO:0000313" key="8">
    <source>
        <dbReference type="EMBL" id="CAA9280675.1"/>
    </source>
</evidence>
<dbReference type="Gene3D" id="3.40.50.150">
    <property type="entry name" value="Vaccinia Virus protein VP39"/>
    <property type="match status" value="1"/>
</dbReference>
<dbReference type="GO" id="GO:0032259">
    <property type="term" value="P:methylation"/>
    <property type="evidence" value="ECO:0007669"/>
    <property type="project" value="UniProtKB-KW"/>
</dbReference>
<dbReference type="EMBL" id="CADCTM010000595">
    <property type="protein sequence ID" value="CAA9280675.1"/>
    <property type="molecule type" value="Genomic_DNA"/>
</dbReference>
<dbReference type="PRINTS" id="PR00105">
    <property type="entry name" value="C5METTRFRASE"/>
</dbReference>
<comment type="similarity">
    <text evidence="5 6">Belongs to the class I-like SAM-binding methyltransferase superfamily. C5-methyltransferase family.</text>
</comment>
<feature type="active site" evidence="5">
    <location>
        <position position="96"/>
    </location>
</feature>
<dbReference type="AlphaFoldDB" id="A0A6J4JIE7"/>
<evidence type="ECO:0000256" key="1">
    <source>
        <dbReference type="ARBA" id="ARBA00022603"/>
    </source>
</evidence>
<keyword evidence="4" id="KW-0680">Restriction system</keyword>
<evidence type="ECO:0000256" key="3">
    <source>
        <dbReference type="ARBA" id="ARBA00022691"/>
    </source>
</evidence>
<comment type="catalytic activity">
    <reaction evidence="7">
        <text>a 2'-deoxycytidine in DNA + S-adenosyl-L-methionine = a 5-methyl-2'-deoxycytidine in DNA + S-adenosyl-L-homocysteine + H(+)</text>
        <dbReference type="Rhea" id="RHEA:13681"/>
        <dbReference type="Rhea" id="RHEA-COMP:11369"/>
        <dbReference type="Rhea" id="RHEA-COMP:11370"/>
        <dbReference type="ChEBI" id="CHEBI:15378"/>
        <dbReference type="ChEBI" id="CHEBI:57856"/>
        <dbReference type="ChEBI" id="CHEBI:59789"/>
        <dbReference type="ChEBI" id="CHEBI:85452"/>
        <dbReference type="ChEBI" id="CHEBI:85454"/>
        <dbReference type="EC" id="2.1.1.37"/>
    </reaction>
</comment>
<dbReference type="GO" id="GO:0003886">
    <property type="term" value="F:DNA (cytosine-5-)-methyltransferase activity"/>
    <property type="evidence" value="ECO:0007669"/>
    <property type="project" value="UniProtKB-EC"/>
</dbReference>
<dbReference type="SUPFAM" id="SSF53335">
    <property type="entry name" value="S-adenosyl-L-methionine-dependent methyltransferases"/>
    <property type="match status" value="1"/>
</dbReference>
<name>A0A6J4JIE7_9CYAN</name>
<gene>
    <name evidence="8" type="ORF">AVDCRST_MAG92-3499</name>
</gene>
<organism evidence="8">
    <name type="scientific">uncultured Coleofasciculus sp</name>
    <dbReference type="NCBI Taxonomy" id="1267456"/>
    <lineage>
        <taxon>Bacteria</taxon>
        <taxon>Bacillati</taxon>
        <taxon>Cyanobacteriota</taxon>
        <taxon>Cyanophyceae</taxon>
        <taxon>Coleofasciculales</taxon>
        <taxon>Coleofasciculaceae</taxon>
        <taxon>Coleofasciculus</taxon>
        <taxon>environmental samples</taxon>
    </lineage>
</organism>
<reference evidence="8" key="1">
    <citation type="submission" date="2020-02" db="EMBL/GenBank/DDBJ databases">
        <authorList>
            <person name="Meier V. D."/>
        </authorList>
    </citation>
    <scope>NUCLEOTIDE SEQUENCE</scope>
    <source>
        <strain evidence="8">AVDCRST_MAG92</strain>
    </source>
</reference>
<evidence type="ECO:0000256" key="5">
    <source>
        <dbReference type="PROSITE-ProRule" id="PRU01016"/>
    </source>
</evidence>
<dbReference type="EC" id="2.1.1.37" evidence="7"/>
<dbReference type="NCBIfam" id="TIGR00675">
    <property type="entry name" value="dcm"/>
    <property type="match status" value="1"/>
</dbReference>
<dbReference type="PANTHER" id="PTHR10629">
    <property type="entry name" value="CYTOSINE-SPECIFIC METHYLTRANSFERASE"/>
    <property type="match status" value="1"/>
</dbReference>
<dbReference type="Gene3D" id="3.90.120.10">
    <property type="entry name" value="DNA Methylase, subunit A, domain 2"/>
    <property type="match status" value="1"/>
</dbReference>
<protein>
    <recommendedName>
        <fullName evidence="7">Cytosine-specific methyltransferase</fullName>
        <ecNumber evidence="7">2.1.1.37</ecNumber>
    </recommendedName>
</protein>
<accession>A0A6J4JIE7</accession>
<evidence type="ECO:0000256" key="2">
    <source>
        <dbReference type="ARBA" id="ARBA00022679"/>
    </source>
</evidence>
<dbReference type="InterPro" id="IPR001525">
    <property type="entry name" value="C5_MeTfrase"/>
</dbReference>
<dbReference type="PANTHER" id="PTHR10629:SF52">
    <property type="entry name" value="DNA (CYTOSINE-5)-METHYLTRANSFERASE 1"/>
    <property type="match status" value="1"/>
</dbReference>
<evidence type="ECO:0000256" key="6">
    <source>
        <dbReference type="RuleBase" id="RU000416"/>
    </source>
</evidence>
<sequence length="427" mass="48054">MPLLGHRPIAIDLFAGAGGFSLGMEQAGFDVAVAVEQDPVHGLVHSFNFPHTKVLCRDIATLKGKEIKAAVRQWAKDNGYRRRDKSIDLVFGGPPCQGFSLIGKGQVDDVRNNLVFEFCRLVKELQPRYFVMENVPGLKLNKYACVLERLIDEFKAAGYEITEPVQILNAASFGVPQKRRRLFLLGTKLGCSALTYPEPMLRLKSQYITVKEAIADLPNLDDFPELQKTDCIQLTPAQLEQIESSATPYVKTLRNSTTEPNNFAYPRQWNPQQLTGSMQTIHSDVTIERFNQTLGGNLEPISRLRRLHPHKPCNTLRAGTGYDRGSYTSPRPIHPDYPRVISVREAARLHSFPDWFRLHTTKWHGFRQVGNAVPPLLARALGHQIIAVLEVKPKVPTVSLELGDIQLLQFTLLKASKYWEVLEGKTL</sequence>
<dbReference type="InterPro" id="IPR029063">
    <property type="entry name" value="SAM-dependent_MTases_sf"/>
</dbReference>
<dbReference type="Pfam" id="PF00145">
    <property type="entry name" value="DNA_methylase"/>
    <property type="match status" value="1"/>
</dbReference>
<dbReference type="GO" id="GO:0009307">
    <property type="term" value="P:DNA restriction-modification system"/>
    <property type="evidence" value="ECO:0007669"/>
    <property type="project" value="UniProtKB-KW"/>
</dbReference>
<dbReference type="PROSITE" id="PS00094">
    <property type="entry name" value="C5_MTASE_1"/>
    <property type="match status" value="1"/>
</dbReference>